<dbReference type="OrthoDB" id="4751509at2"/>
<keyword evidence="2" id="KW-0812">Transmembrane</keyword>
<evidence type="ECO:0000256" key="2">
    <source>
        <dbReference type="SAM" id="Phobius"/>
    </source>
</evidence>
<dbReference type="eggNOG" id="COG0515">
    <property type="taxonomic scope" value="Bacteria"/>
</dbReference>
<protein>
    <recommendedName>
        <fullName evidence="5">Protein kinase</fullName>
    </recommendedName>
</protein>
<dbReference type="RefSeq" id="WP_005174025.1">
    <property type="nucleotide sequence ID" value="NZ_BANR01000006.1"/>
</dbReference>
<dbReference type="Proteomes" id="UP000010988">
    <property type="component" value="Unassembled WGS sequence"/>
</dbReference>
<evidence type="ECO:0000256" key="1">
    <source>
        <dbReference type="SAM" id="MobiDB-lite"/>
    </source>
</evidence>
<evidence type="ECO:0008006" key="5">
    <source>
        <dbReference type="Google" id="ProtNLM"/>
    </source>
</evidence>
<feature type="region of interest" description="Disordered" evidence="1">
    <location>
        <begin position="47"/>
        <end position="130"/>
    </location>
</feature>
<keyword evidence="4" id="KW-1185">Reference proteome</keyword>
<name>L7KIC2_9ACTN</name>
<evidence type="ECO:0000313" key="4">
    <source>
        <dbReference type="Proteomes" id="UP000010988"/>
    </source>
</evidence>
<organism evidence="3 4">
    <name type="scientific">Gordonia aichiensis NBRC 108223</name>
    <dbReference type="NCBI Taxonomy" id="1220583"/>
    <lineage>
        <taxon>Bacteria</taxon>
        <taxon>Bacillati</taxon>
        <taxon>Actinomycetota</taxon>
        <taxon>Actinomycetes</taxon>
        <taxon>Mycobacteriales</taxon>
        <taxon>Gordoniaceae</taxon>
        <taxon>Gordonia</taxon>
    </lineage>
</organism>
<gene>
    <name evidence="3" type="ORF">GOACH_06_01170</name>
</gene>
<proteinExistence type="predicted"/>
<evidence type="ECO:0000313" key="3">
    <source>
        <dbReference type="EMBL" id="GAC48620.1"/>
    </source>
</evidence>
<feature type="transmembrane region" description="Helical" evidence="2">
    <location>
        <begin position="17"/>
        <end position="40"/>
    </location>
</feature>
<comment type="caution">
    <text evidence="3">The sequence shown here is derived from an EMBL/GenBank/DDBJ whole genome shotgun (WGS) entry which is preliminary data.</text>
</comment>
<feature type="compositionally biased region" description="Polar residues" evidence="1">
    <location>
        <begin position="90"/>
        <end position="102"/>
    </location>
</feature>
<dbReference type="STRING" id="1220583.GOACH_06_01170"/>
<keyword evidence="2" id="KW-0472">Membrane</keyword>
<accession>L7KIC2</accession>
<sequence length="221" mass="22457">MTYPQLPPQRSPWSSPAVIIAIVTGVLLVIGVVLAALLLLPRLDDNSSDAAASSSLTPTTGAHGDAGPASGTSGSGGAGNATSAPETQADDPQNNHSQDTGTQNGGGQSAPHATPDISGTDWQGFTSGPRCNAADDPAVMIAETNRSQIVICQVGAQTGRWYYKGLADGDSIEVGYPTRSGNTFSATNGNVTYVVGPGQLDIQKNGETIASEPTIAYWSAS</sequence>
<dbReference type="AlphaFoldDB" id="L7KIC2"/>
<reference evidence="3 4" key="1">
    <citation type="submission" date="2012-12" db="EMBL/GenBank/DDBJ databases">
        <title>Whole genome shotgun sequence of Gordonia aichiensis NBRC 108223.</title>
        <authorList>
            <person name="Isaki-Nakamura S."/>
            <person name="Hosoyama A."/>
            <person name="Tsuchikane K."/>
            <person name="Ando Y."/>
            <person name="Baba S."/>
            <person name="Ohji S."/>
            <person name="Hamada M."/>
            <person name="Tamura T."/>
            <person name="Yamazoe A."/>
            <person name="Yamazaki S."/>
            <person name="Fujita N."/>
        </authorList>
    </citation>
    <scope>NUCLEOTIDE SEQUENCE [LARGE SCALE GENOMIC DNA]</scope>
    <source>
        <strain evidence="3 4">NBRC 108223</strain>
    </source>
</reference>
<dbReference type="EMBL" id="BANR01000006">
    <property type="protein sequence ID" value="GAC48620.1"/>
    <property type="molecule type" value="Genomic_DNA"/>
</dbReference>
<keyword evidence="2" id="KW-1133">Transmembrane helix</keyword>